<evidence type="ECO:0000256" key="3">
    <source>
        <dbReference type="ARBA" id="ARBA00023125"/>
    </source>
</evidence>
<dbReference type="GO" id="GO:0005829">
    <property type="term" value="C:cytosol"/>
    <property type="evidence" value="ECO:0007669"/>
    <property type="project" value="TreeGrafter"/>
</dbReference>
<dbReference type="SMART" id="SM00411">
    <property type="entry name" value="BHL"/>
    <property type="match status" value="1"/>
</dbReference>
<accession>A0A6J4NGM7</accession>
<evidence type="ECO:0000256" key="1">
    <source>
        <dbReference type="ARBA" id="ARBA00010529"/>
    </source>
</evidence>
<dbReference type="Pfam" id="PF00216">
    <property type="entry name" value="Bac_DNA_binding"/>
    <property type="match status" value="1"/>
</dbReference>
<sequence>MTKADLVEKVAREAEMTKKDAEQLVEIIFESIVGSLNKGEKIELRGFGSFRVRERDARKGRNPKTGAAVNIPAKRVAYFKPGKELKEIINN</sequence>
<gene>
    <name evidence="5" type="ORF">AVDCRST_MAG74-776</name>
</gene>
<dbReference type="AlphaFoldDB" id="A0A6J4NGM7"/>
<reference evidence="5" key="1">
    <citation type="submission" date="2020-02" db="EMBL/GenBank/DDBJ databases">
        <authorList>
            <person name="Meier V. D."/>
        </authorList>
    </citation>
    <scope>NUCLEOTIDE SEQUENCE</scope>
    <source>
        <strain evidence="5">AVDCRST_MAG74</strain>
    </source>
</reference>
<dbReference type="Gene3D" id="4.10.520.10">
    <property type="entry name" value="IHF-like DNA-binding proteins"/>
    <property type="match status" value="1"/>
</dbReference>
<evidence type="ECO:0000256" key="4">
    <source>
        <dbReference type="RuleBase" id="RU003939"/>
    </source>
</evidence>
<evidence type="ECO:0000256" key="2">
    <source>
        <dbReference type="ARBA" id="ARBA00023067"/>
    </source>
</evidence>
<dbReference type="InterPro" id="IPR010992">
    <property type="entry name" value="IHF-like_DNA-bd_dom_sf"/>
</dbReference>
<dbReference type="PANTHER" id="PTHR33175:SF3">
    <property type="entry name" value="DNA-BINDING PROTEIN HU-BETA"/>
    <property type="match status" value="1"/>
</dbReference>
<dbReference type="PRINTS" id="PR01727">
    <property type="entry name" value="DNABINDINGHU"/>
</dbReference>
<dbReference type="InterPro" id="IPR020816">
    <property type="entry name" value="Histone-like_DNA-bd_CS"/>
</dbReference>
<dbReference type="GO" id="GO:0030527">
    <property type="term" value="F:structural constituent of chromatin"/>
    <property type="evidence" value="ECO:0007669"/>
    <property type="project" value="InterPro"/>
</dbReference>
<dbReference type="SUPFAM" id="SSF47729">
    <property type="entry name" value="IHF-like DNA-binding proteins"/>
    <property type="match status" value="1"/>
</dbReference>
<dbReference type="CDD" id="cd13836">
    <property type="entry name" value="IHF_B"/>
    <property type="match status" value="1"/>
</dbReference>
<dbReference type="InterPro" id="IPR000119">
    <property type="entry name" value="Hist_DNA-bd"/>
</dbReference>
<dbReference type="PANTHER" id="PTHR33175">
    <property type="entry name" value="DNA-BINDING PROTEIN HU"/>
    <property type="match status" value="1"/>
</dbReference>
<keyword evidence="3" id="KW-0238">DNA-binding</keyword>
<dbReference type="GO" id="GO:0030261">
    <property type="term" value="P:chromosome condensation"/>
    <property type="evidence" value="ECO:0007669"/>
    <property type="project" value="UniProtKB-KW"/>
</dbReference>
<comment type="similarity">
    <text evidence="1 4">Belongs to the bacterial histone-like protein family.</text>
</comment>
<dbReference type="GO" id="GO:0003677">
    <property type="term" value="F:DNA binding"/>
    <property type="evidence" value="ECO:0007669"/>
    <property type="project" value="UniProtKB-KW"/>
</dbReference>
<organism evidence="5">
    <name type="scientific">uncultured Pyrinomonadaceae bacterium</name>
    <dbReference type="NCBI Taxonomy" id="2283094"/>
    <lineage>
        <taxon>Bacteria</taxon>
        <taxon>Pseudomonadati</taxon>
        <taxon>Acidobacteriota</taxon>
        <taxon>Blastocatellia</taxon>
        <taxon>Blastocatellales</taxon>
        <taxon>Pyrinomonadaceae</taxon>
        <taxon>environmental samples</taxon>
    </lineage>
</organism>
<dbReference type="PROSITE" id="PS00045">
    <property type="entry name" value="HISTONE_LIKE"/>
    <property type="match status" value="1"/>
</dbReference>
<proteinExistence type="inferred from homology"/>
<name>A0A6J4NGM7_9BACT</name>
<dbReference type="EMBL" id="CADCUR010000058">
    <property type="protein sequence ID" value="CAA9387687.1"/>
    <property type="molecule type" value="Genomic_DNA"/>
</dbReference>
<evidence type="ECO:0000313" key="5">
    <source>
        <dbReference type="EMBL" id="CAA9387687.1"/>
    </source>
</evidence>
<keyword evidence="2" id="KW-0226">DNA condensation</keyword>
<protein>
    <submittedName>
        <fullName evidence="5">Integration host factor beta subunit</fullName>
    </submittedName>
</protein>